<dbReference type="InterPro" id="IPR020843">
    <property type="entry name" value="ER"/>
</dbReference>
<dbReference type="AlphaFoldDB" id="A0AAN6LXZ3"/>
<dbReference type="GO" id="GO:0016651">
    <property type="term" value="F:oxidoreductase activity, acting on NAD(P)H"/>
    <property type="evidence" value="ECO:0007669"/>
    <property type="project" value="InterPro"/>
</dbReference>
<reference evidence="5 6" key="1">
    <citation type="submission" date="2021-02" db="EMBL/GenBank/DDBJ databases">
        <title>Genome assembly of Pseudopithomyces chartarum.</title>
        <authorList>
            <person name="Jauregui R."/>
            <person name="Singh J."/>
            <person name="Voisey C."/>
        </authorList>
    </citation>
    <scope>NUCLEOTIDE SEQUENCE [LARGE SCALE GENOMIC DNA]</scope>
    <source>
        <strain evidence="5 6">AGR01</strain>
    </source>
</reference>
<name>A0AAN6LXZ3_9PLEO</name>
<keyword evidence="6" id="KW-1185">Reference proteome</keyword>
<protein>
    <recommendedName>
        <fullName evidence="4">Enoyl reductase (ER) domain-containing protein</fullName>
    </recommendedName>
</protein>
<comment type="subunit">
    <text evidence="2">Monomer.</text>
</comment>
<dbReference type="SUPFAM" id="SSF50129">
    <property type="entry name" value="GroES-like"/>
    <property type="match status" value="1"/>
</dbReference>
<evidence type="ECO:0000259" key="4">
    <source>
        <dbReference type="SMART" id="SM00829"/>
    </source>
</evidence>
<dbReference type="Gene3D" id="3.90.180.10">
    <property type="entry name" value="Medium-chain alcohol dehydrogenases, catalytic domain"/>
    <property type="match status" value="1"/>
</dbReference>
<dbReference type="InterPro" id="IPR047122">
    <property type="entry name" value="Trans-enoyl_RdTase-like"/>
</dbReference>
<sequence>MNRIAIIPGAGKALEIVSAEVHHPGLGEILVKNEAIAIQPLDAKMLLGGYSGAGSLGNYPTVLGTSGAGTVAVVGEGVSEFTVGDRVVFDTRALVKPETNDREGTWQRFVVVSSKTAAKIGNASFEQAVLVNFPLQTAVAALHLYLGMETPGKEQSEEKVLIWGAGGAVGSYAVQYAKSVGYTLTVTASVRDSARQARLGASAVVDYKAADTVEKLRKLGPYKYLFTASGDPTSQQALASLLPDGGRFASVLGGDVELPSNVERVYKPFSQAAQLDENHEWRDWWYKDYLPEVLHKNLIDSVSYTKVTGGLGALQQASTDVFEGKVRGKVIVNPQE</sequence>
<dbReference type="Pfam" id="PF00107">
    <property type="entry name" value="ADH_zinc_N"/>
    <property type="match status" value="1"/>
</dbReference>
<dbReference type="SUPFAM" id="SSF51735">
    <property type="entry name" value="NAD(P)-binding Rossmann-fold domains"/>
    <property type="match status" value="1"/>
</dbReference>
<dbReference type="Proteomes" id="UP001280581">
    <property type="component" value="Unassembled WGS sequence"/>
</dbReference>
<dbReference type="PANTHER" id="PTHR45348">
    <property type="entry name" value="HYPOTHETICAL OXIDOREDUCTASE (EUROFUNG)"/>
    <property type="match status" value="1"/>
</dbReference>
<dbReference type="EMBL" id="WVTA01000006">
    <property type="protein sequence ID" value="KAK3209216.1"/>
    <property type="molecule type" value="Genomic_DNA"/>
</dbReference>
<dbReference type="CDD" id="cd08249">
    <property type="entry name" value="enoyl_reductase_like"/>
    <property type="match status" value="1"/>
</dbReference>
<dbReference type="Gene3D" id="3.40.50.720">
    <property type="entry name" value="NAD(P)-binding Rossmann-like Domain"/>
    <property type="match status" value="1"/>
</dbReference>
<evidence type="ECO:0000256" key="2">
    <source>
        <dbReference type="ARBA" id="ARBA00011245"/>
    </source>
</evidence>
<dbReference type="SMART" id="SM00829">
    <property type="entry name" value="PKS_ER"/>
    <property type="match status" value="1"/>
</dbReference>
<dbReference type="InterPro" id="IPR036291">
    <property type="entry name" value="NAD(P)-bd_dom_sf"/>
</dbReference>
<proteinExistence type="inferred from homology"/>
<evidence type="ECO:0000313" key="6">
    <source>
        <dbReference type="Proteomes" id="UP001280581"/>
    </source>
</evidence>
<evidence type="ECO:0000256" key="1">
    <source>
        <dbReference type="ARBA" id="ARBA00008072"/>
    </source>
</evidence>
<keyword evidence="3" id="KW-0560">Oxidoreductase</keyword>
<evidence type="ECO:0000256" key="3">
    <source>
        <dbReference type="ARBA" id="ARBA00023002"/>
    </source>
</evidence>
<dbReference type="Pfam" id="PF08240">
    <property type="entry name" value="ADH_N"/>
    <property type="match status" value="1"/>
</dbReference>
<comment type="similarity">
    <text evidence="1">Belongs to the zinc-containing alcohol dehydrogenase family.</text>
</comment>
<comment type="caution">
    <text evidence="5">The sequence shown here is derived from an EMBL/GenBank/DDBJ whole genome shotgun (WGS) entry which is preliminary data.</text>
</comment>
<dbReference type="InterPro" id="IPR011032">
    <property type="entry name" value="GroES-like_sf"/>
</dbReference>
<feature type="domain" description="Enoyl reductase (ER)" evidence="4">
    <location>
        <begin position="9"/>
        <end position="332"/>
    </location>
</feature>
<dbReference type="PANTHER" id="PTHR45348:SF2">
    <property type="entry name" value="ZINC-TYPE ALCOHOL DEHYDROGENASE-LIKE PROTEIN C2E1P3.01"/>
    <property type="match status" value="1"/>
</dbReference>
<gene>
    <name evidence="5" type="ORF">GRF29_69g1173380</name>
</gene>
<organism evidence="5 6">
    <name type="scientific">Pseudopithomyces chartarum</name>
    <dbReference type="NCBI Taxonomy" id="1892770"/>
    <lineage>
        <taxon>Eukaryota</taxon>
        <taxon>Fungi</taxon>
        <taxon>Dikarya</taxon>
        <taxon>Ascomycota</taxon>
        <taxon>Pezizomycotina</taxon>
        <taxon>Dothideomycetes</taxon>
        <taxon>Pleosporomycetidae</taxon>
        <taxon>Pleosporales</taxon>
        <taxon>Massarineae</taxon>
        <taxon>Didymosphaeriaceae</taxon>
        <taxon>Pseudopithomyces</taxon>
    </lineage>
</organism>
<evidence type="ECO:0000313" key="5">
    <source>
        <dbReference type="EMBL" id="KAK3209216.1"/>
    </source>
</evidence>
<dbReference type="InterPro" id="IPR013154">
    <property type="entry name" value="ADH-like_N"/>
</dbReference>
<accession>A0AAN6LXZ3</accession>
<dbReference type="InterPro" id="IPR013149">
    <property type="entry name" value="ADH-like_C"/>
</dbReference>